<comment type="caution">
    <text evidence="1">The sequence shown here is derived from an EMBL/GenBank/DDBJ whole genome shotgun (WGS) entry which is preliminary data.</text>
</comment>
<dbReference type="PANTHER" id="PTHR30600">
    <property type="entry name" value="CYTOCHROME C PEROXIDASE-RELATED"/>
    <property type="match status" value="1"/>
</dbReference>
<dbReference type="SUPFAM" id="SSF46626">
    <property type="entry name" value="Cytochrome c"/>
    <property type="match status" value="1"/>
</dbReference>
<dbReference type="GO" id="GO:0020037">
    <property type="term" value="F:heme binding"/>
    <property type="evidence" value="ECO:0007669"/>
    <property type="project" value="InterPro"/>
</dbReference>
<evidence type="ECO:0000313" key="2">
    <source>
        <dbReference type="Proteomes" id="UP001156690"/>
    </source>
</evidence>
<reference evidence="2" key="1">
    <citation type="journal article" date="2019" name="Int. J. Syst. Evol. Microbiol.">
        <title>The Global Catalogue of Microorganisms (GCM) 10K type strain sequencing project: providing services to taxonomists for standard genome sequencing and annotation.</title>
        <authorList>
            <consortium name="The Broad Institute Genomics Platform"/>
            <consortium name="The Broad Institute Genome Sequencing Center for Infectious Disease"/>
            <person name="Wu L."/>
            <person name="Ma J."/>
        </authorList>
    </citation>
    <scope>NUCLEOTIDE SEQUENCE [LARGE SCALE GENOMIC DNA]</scope>
    <source>
        <strain evidence="2">NBRC 15640</strain>
    </source>
</reference>
<dbReference type="InterPro" id="IPR051395">
    <property type="entry name" value="Cytochrome_c_Peroxidase/MauG"/>
</dbReference>
<dbReference type="Proteomes" id="UP001156690">
    <property type="component" value="Unassembled WGS sequence"/>
</dbReference>
<evidence type="ECO:0008006" key="3">
    <source>
        <dbReference type="Google" id="ProtNLM"/>
    </source>
</evidence>
<protein>
    <recommendedName>
        <fullName evidence="3">Cytochrome-c peroxidase</fullName>
    </recommendedName>
</protein>
<dbReference type="Gene3D" id="1.10.760.10">
    <property type="entry name" value="Cytochrome c-like domain"/>
    <property type="match status" value="1"/>
</dbReference>
<accession>A0AAV5NRB0</accession>
<gene>
    <name evidence="1" type="ORF">GCM10007932_24490</name>
</gene>
<organism evidence="1 2">
    <name type="scientific">Vibrio penaeicida</name>
    <dbReference type="NCBI Taxonomy" id="104609"/>
    <lineage>
        <taxon>Bacteria</taxon>
        <taxon>Pseudomonadati</taxon>
        <taxon>Pseudomonadota</taxon>
        <taxon>Gammaproteobacteria</taxon>
        <taxon>Vibrionales</taxon>
        <taxon>Vibrionaceae</taxon>
        <taxon>Vibrio</taxon>
    </lineage>
</organism>
<dbReference type="AlphaFoldDB" id="A0AAV5NRB0"/>
<dbReference type="GO" id="GO:0009055">
    <property type="term" value="F:electron transfer activity"/>
    <property type="evidence" value="ECO:0007669"/>
    <property type="project" value="InterPro"/>
</dbReference>
<sequence length="130" mass="14344">MDATSDWEGHNLDFGRANGIDALLADEFNCLGRYSDADKNNCIAIRFLGRNKSTLLTGAFKTPSLRGVALTPPYFHHGKAENLFAVINHYNDNDNSLGAMSVHELTDINLSDEEVKKLVAFLKSLSPFVN</sequence>
<proteinExistence type="predicted"/>
<keyword evidence="2" id="KW-1185">Reference proteome</keyword>
<evidence type="ECO:0000313" key="1">
    <source>
        <dbReference type="EMBL" id="GLQ73089.1"/>
    </source>
</evidence>
<dbReference type="EMBL" id="BSNX01000028">
    <property type="protein sequence ID" value="GLQ73089.1"/>
    <property type="molecule type" value="Genomic_DNA"/>
</dbReference>
<name>A0AAV5NRB0_9VIBR</name>
<dbReference type="InterPro" id="IPR036909">
    <property type="entry name" value="Cyt_c-like_dom_sf"/>
</dbReference>
<dbReference type="GO" id="GO:0004130">
    <property type="term" value="F:cytochrome-c peroxidase activity"/>
    <property type="evidence" value="ECO:0007669"/>
    <property type="project" value="TreeGrafter"/>
</dbReference>